<proteinExistence type="predicted"/>
<dbReference type="eggNOG" id="COG1305">
    <property type="taxonomic scope" value="Bacteria"/>
</dbReference>
<name>A0A1T4R2H7_9BACT</name>
<organism evidence="2 3">
    <name type="scientific">Segatella oulorum</name>
    <dbReference type="NCBI Taxonomy" id="28136"/>
    <lineage>
        <taxon>Bacteria</taxon>
        <taxon>Pseudomonadati</taxon>
        <taxon>Bacteroidota</taxon>
        <taxon>Bacteroidia</taxon>
        <taxon>Bacteroidales</taxon>
        <taxon>Prevotellaceae</taxon>
        <taxon>Segatella</taxon>
    </lineage>
</organism>
<gene>
    <name evidence="2" type="ORF">SAMN02745202_02067</name>
</gene>
<dbReference type="EMBL" id="FUXK01000027">
    <property type="protein sequence ID" value="SKA10149.1"/>
    <property type="molecule type" value="Genomic_DNA"/>
</dbReference>
<sequence length="624" mass="71598">MVYLSQVYKRVYYKQMKMNFLGRYRMVLGLFGWLIPTVMAAQEWDDKIIITQNNDDYTFAIDDGKPVVKNEKRVVFQSNSASTVYPEMVALYGEFIKLEDVSGSGEKIYKNITPENVFYDDTKGCILRSEIRKKGKTSKGSYERIFKDTKYFTRVYLLENYFVHSKTVTITIPKTLSGYHIQEMNFKGFPIESTHETTKDGEVYRYTVTDAKRMKEDDRMPPFANVYPYLLIKGSFADVNALYAWSKAMADVDVNVPNMKDVLAEINVQSKTDVDRISNTFHWVQDHIRYVAFEAGLSGHRPDTPKEVLRKRYGDCKGMALLLKTLLKAQGFDARLTDIGTTEIPYRMSDVPTLAAANHAICTLFFKGKTYYLDATCNYIPYDYVPQHIQGSQAMIENGAKPLLQIVPRSKPDTSIDSLNYVFEIKGNALTGKAQYHLRGDMKEWFMTSLASASQKDHGDYLGNNLNADNHRMKIFNVKWQDNNAQHTWACFVGDVVNEAALQRDGNDLYVDLNPHNYLFAGRIDTAQRVHDYYFPVRCNVVRQASLVIPAGYVVDYLPPSATFTTPEGTLTCQFTKKGNTIVYHQKLQISKRRMALANIVKWNEAMRKWKDACNEQIVLKRRG</sequence>
<dbReference type="STRING" id="28136.SAMN02745202_02067"/>
<dbReference type="Gene3D" id="2.60.120.1130">
    <property type="match status" value="1"/>
</dbReference>
<feature type="domain" description="Transglutaminase-like" evidence="1">
    <location>
        <begin position="264"/>
        <end position="337"/>
    </location>
</feature>
<dbReference type="Pfam" id="PF01841">
    <property type="entry name" value="Transglut_core"/>
    <property type="match status" value="1"/>
</dbReference>
<reference evidence="2 3" key="1">
    <citation type="submission" date="2017-02" db="EMBL/GenBank/DDBJ databases">
        <authorList>
            <person name="Peterson S.W."/>
        </authorList>
    </citation>
    <scope>NUCLEOTIDE SEQUENCE [LARGE SCALE GENOMIC DNA]</scope>
    <source>
        <strain evidence="2 3">ATCC 43324</strain>
    </source>
</reference>
<dbReference type="AlphaFoldDB" id="A0A1T4R2H7"/>
<dbReference type="Gene3D" id="3.10.620.30">
    <property type="match status" value="1"/>
</dbReference>
<evidence type="ECO:0000313" key="3">
    <source>
        <dbReference type="Proteomes" id="UP000190065"/>
    </source>
</evidence>
<dbReference type="Gene3D" id="2.60.40.3140">
    <property type="match status" value="1"/>
</dbReference>
<dbReference type="SUPFAM" id="SSF54001">
    <property type="entry name" value="Cysteine proteinases"/>
    <property type="match status" value="1"/>
</dbReference>
<evidence type="ECO:0000259" key="1">
    <source>
        <dbReference type="Pfam" id="PF01841"/>
    </source>
</evidence>
<dbReference type="InterPro" id="IPR038765">
    <property type="entry name" value="Papain-like_cys_pep_sf"/>
</dbReference>
<protein>
    <submittedName>
        <fullName evidence="2">Transglutaminase-like superfamily protein</fullName>
    </submittedName>
</protein>
<dbReference type="Proteomes" id="UP000190065">
    <property type="component" value="Unassembled WGS sequence"/>
</dbReference>
<dbReference type="InterPro" id="IPR002931">
    <property type="entry name" value="Transglutaminase-like"/>
</dbReference>
<evidence type="ECO:0000313" key="2">
    <source>
        <dbReference type="EMBL" id="SKA10149.1"/>
    </source>
</evidence>
<accession>A0A1T4R2H7</accession>